<keyword evidence="3" id="KW-1185">Reference proteome</keyword>
<proteinExistence type="predicted"/>
<protein>
    <submittedName>
        <fullName evidence="2">Putative iron binding protein from the HesB_IscA_SufA family</fullName>
    </submittedName>
</protein>
<dbReference type="Gene3D" id="2.60.300.12">
    <property type="entry name" value="HesB-like domain"/>
    <property type="match status" value="1"/>
</dbReference>
<dbReference type="SUPFAM" id="SSF89360">
    <property type="entry name" value="HesB-like domain"/>
    <property type="match status" value="1"/>
</dbReference>
<evidence type="ECO:0000259" key="1">
    <source>
        <dbReference type="Pfam" id="PF01521"/>
    </source>
</evidence>
<accession>A0A017THC7</accession>
<dbReference type="Pfam" id="PF01521">
    <property type="entry name" value="Fe-S_biosyn"/>
    <property type="match status" value="1"/>
</dbReference>
<organism evidence="2 3">
    <name type="scientific">Chondromyces apiculatus DSM 436</name>
    <dbReference type="NCBI Taxonomy" id="1192034"/>
    <lineage>
        <taxon>Bacteria</taxon>
        <taxon>Pseudomonadati</taxon>
        <taxon>Myxococcota</taxon>
        <taxon>Polyangia</taxon>
        <taxon>Polyangiales</taxon>
        <taxon>Polyangiaceae</taxon>
        <taxon>Chondromyces</taxon>
    </lineage>
</organism>
<dbReference type="GO" id="GO:0016226">
    <property type="term" value="P:iron-sulfur cluster assembly"/>
    <property type="evidence" value="ECO:0007669"/>
    <property type="project" value="InterPro"/>
</dbReference>
<dbReference type="GO" id="GO:0051537">
    <property type="term" value="F:2 iron, 2 sulfur cluster binding"/>
    <property type="evidence" value="ECO:0007669"/>
    <property type="project" value="TreeGrafter"/>
</dbReference>
<dbReference type="InterPro" id="IPR000361">
    <property type="entry name" value="ATAP_core_dom"/>
</dbReference>
<dbReference type="GO" id="GO:0005506">
    <property type="term" value="F:iron ion binding"/>
    <property type="evidence" value="ECO:0007669"/>
    <property type="project" value="TreeGrafter"/>
</dbReference>
<dbReference type="NCBIfam" id="TIGR00049">
    <property type="entry name" value="iron-sulfur cluster assembly accessory protein"/>
    <property type="match status" value="1"/>
</dbReference>
<dbReference type="EMBL" id="ASRX01000002">
    <property type="protein sequence ID" value="EYF08639.1"/>
    <property type="molecule type" value="Genomic_DNA"/>
</dbReference>
<feature type="domain" description="Core" evidence="1">
    <location>
        <begin position="22"/>
        <end position="122"/>
    </location>
</feature>
<dbReference type="InterPro" id="IPR016092">
    <property type="entry name" value="ATAP"/>
</dbReference>
<name>A0A017THC7_9BACT</name>
<comment type="caution">
    <text evidence="2">The sequence shown here is derived from an EMBL/GenBank/DDBJ whole genome shotgun (WGS) entry which is preliminary data.</text>
</comment>
<reference evidence="2 3" key="1">
    <citation type="submission" date="2013-05" db="EMBL/GenBank/DDBJ databases">
        <title>Genome assembly of Chondromyces apiculatus DSM 436.</title>
        <authorList>
            <person name="Sharma G."/>
            <person name="Khatri I."/>
            <person name="Kaur C."/>
            <person name="Mayilraj S."/>
            <person name="Subramanian S."/>
        </authorList>
    </citation>
    <scope>NUCLEOTIDE SEQUENCE [LARGE SCALE GENOMIC DNA]</scope>
    <source>
        <strain evidence="2 3">DSM 436</strain>
    </source>
</reference>
<dbReference type="NCBIfam" id="NF010147">
    <property type="entry name" value="PRK13623.1"/>
    <property type="match status" value="1"/>
</dbReference>
<dbReference type="eggNOG" id="COG0316">
    <property type="taxonomic scope" value="Bacteria"/>
</dbReference>
<dbReference type="GO" id="GO:0051539">
    <property type="term" value="F:4 iron, 4 sulfur cluster binding"/>
    <property type="evidence" value="ECO:0007669"/>
    <property type="project" value="TreeGrafter"/>
</dbReference>
<dbReference type="STRING" id="1192034.CAP_2499"/>
<dbReference type="AlphaFoldDB" id="A0A017THC7"/>
<dbReference type="InterPro" id="IPR035903">
    <property type="entry name" value="HesB-like_dom_sf"/>
</dbReference>
<dbReference type="Proteomes" id="UP000019678">
    <property type="component" value="Unassembled WGS sequence"/>
</dbReference>
<dbReference type="PANTHER" id="PTHR43011:SF1">
    <property type="entry name" value="IRON-SULFUR CLUSTER ASSEMBLY 2 HOMOLOG, MITOCHONDRIAL"/>
    <property type="match status" value="1"/>
</dbReference>
<evidence type="ECO:0000313" key="2">
    <source>
        <dbReference type="EMBL" id="EYF08639.1"/>
    </source>
</evidence>
<sequence>MRILGTSPGRPDAPRTERQTMVTITDKAAEKVKEIAVAEELLGQGLRLRVVGGGCAGFSYDLYFEDKPTDLDEQFEDRGIKLYVDPLSYQYLENTEIDYVEGLHGSGFKFNNPGVKSTCGCGSSFSV</sequence>
<dbReference type="PANTHER" id="PTHR43011">
    <property type="entry name" value="IRON-SULFUR CLUSTER ASSEMBLY 2 HOMOLOG, MITOCHONDRIAL"/>
    <property type="match status" value="1"/>
</dbReference>
<evidence type="ECO:0000313" key="3">
    <source>
        <dbReference type="Proteomes" id="UP000019678"/>
    </source>
</evidence>
<gene>
    <name evidence="2" type="ORF">CAP_2499</name>
</gene>